<comment type="caution">
    <text evidence="8">The sequence shown here is derived from an EMBL/GenBank/DDBJ whole genome shotgun (WGS) entry which is preliminary data.</text>
</comment>
<keyword evidence="3 6" id="KW-1133">Transmembrane helix</keyword>
<dbReference type="PANTHER" id="PTHR43229">
    <property type="entry name" value="NODULATION PROTEIN J"/>
    <property type="match status" value="1"/>
</dbReference>
<dbReference type="InterPro" id="IPR000412">
    <property type="entry name" value="ABC_2_transport"/>
</dbReference>
<keyword evidence="2 6" id="KW-0812">Transmembrane</keyword>
<name>A0ABP6N1H7_9ACTN</name>
<dbReference type="InterPro" id="IPR051784">
    <property type="entry name" value="Nod_factor_ABC_transporter"/>
</dbReference>
<dbReference type="Pfam" id="PF01061">
    <property type="entry name" value="ABC2_membrane"/>
    <property type="match status" value="1"/>
</dbReference>
<evidence type="ECO:0000256" key="6">
    <source>
        <dbReference type="RuleBase" id="RU361157"/>
    </source>
</evidence>
<reference evidence="9" key="1">
    <citation type="journal article" date="2019" name="Int. J. Syst. Evol. Microbiol.">
        <title>The Global Catalogue of Microorganisms (GCM) 10K type strain sequencing project: providing services to taxonomists for standard genome sequencing and annotation.</title>
        <authorList>
            <consortium name="The Broad Institute Genomics Platform"/>
            <consortium name="The Broad Institute Genome Sequencing Center for Infectious Disease"/>
            <person name="Wu L."/>
            <person name="Ma J."/>
        </authorList>
    </citation>
    <scope>NUCLEOTIDE SEQUENCE [LARGE SCALE GENOMIC DNA]</scope>
    <source>
        <strain evidence="9">JCM 9373</strain>
    </source>
</reference>
<evidence type="ECO:0000256" key="1">
    <source>
        <dbReference type="ARBA" id="ARBA00004141"/>
    </source>
</evidence>
<dbReference type="EMBL" id="BAAAUT010000017">
    <property type="protein sequence ID" value="GAA3133523.1"/>
    <property type="molecule type" value="Genomic_DNA"/>
</dbReference>
<keyword evidence="4 6" id="KW-0472">Membrane</keyword>
<comment type="similarity">
    <text evidence="6">Belongs to the ABC-2 integral membrane protein family.</text>
</comment>
<keyword evidence="5" id="KW-0046">Antibiotic resistance</keyword>
<feature type="transmembrane region" description="Helical" evidence="6">
    <location>
        <begin position="157"/>
        <end position="179"/>
    </location>
</feature>
<accession>A0ABP6N1H7</accession>
<evidence type="ECO:0000313" key="8">
    <source>
        <dbReference type="EMBL" id="GAA3133523.1"/>
    </source>
</evidence>
<dbReference type="InterPro" id="IPR047817">
    <property type="entry name" value="ABC2_TM_bact-type"/>
</dbReference>
<feature type="domain" description="ABC transmembrane type-2" evidence="7">
    <location>
        <begin position="39"/>
        <end position="269"/>
    </location>
</feature>
<comment type="caution">
    <text evidence="6">Lacks conserved residue(s) required for the propagation of feature annotation.</text>
</comment>
<proteinExistence type="inferred from homology"/>
<dbReference type="PIRSF" id="PIRSF006648">
    <property type="entry name" value="DrrB"/>
    <property type="match status" value="1"/>
</dbReference>
<feature type="transmembrane region" description="Helical" evidence="6">
    <location>
        <begin position="129"/>
        <end position="150"/>
    </location>
</feature>
<protein>
    <recommendedName>
        <fullName evidence="6">Transport permease protein</fullName>
    </recommendedName>
</protein>
<keyword evidence="9" id="KW-1185">Reference proteome</keyword>
<dbReference type="RefSeq" id="WP_344858995.1">
    <property type="nucleotide sequence ID" value="NZ_BAAAUT010000017.1"/>
</dbReference>
<sequence>MVTTMLAARVVALRVSPSRVGAVLGRNVGALRSGPSYWLVLVSGFFEPVLYLLSIGVGVGALVGALPLPGGRVVEYAVFVAPAMLAVSAMSGALSETTFNFFFKMKYAKTFEAVLATPVRPLEIALGELAWALVRSCVYTGAFLVVMVALGLAAPVWALAVFPATLLVGLAFGGVGMAISTLMRGWQDFDLLSTGQFALFLFSGTFSPVQDYPVAMEVLVAATPLFHAVELVRGLVLGQPGWGLLGHAAYLVVMAAAGLLFAARRIQRTLCG</sequence>
<keyword evidence="6" id="KW-0813">Transport</keyword>
<dbReference type="PANTHER" id="PTHR43229:SF2">
    <property type="entry name" value="NODULATION PROTEIN J"/>
    <property type="match status" value="1"/>
</dbReference>
<evidence type="ECO:0000256" key="2">
    <source>
        <dbReference type="ARBA" id="ARBA00022692"/>
    </source>
</evidence>
<feature type="transmembrane region" description="Helical" evidence="6">
    <location>
        <begin position="76"/>
        <end position="95"/>
    </location>
</feature>
<gene>
    <name evidence="8" type="ORF">GCM10010466_25150</name>
</gene>
<feature type="transmembrane region" description="Helical" evidence="6">
    <location>
        <begin position="242"/>
        <end position="263"/>
    </location>
</feature>
<comment type="subcellular location">
    <subcellularLocation>
        <location evidence="6">Cell membrane</location>
        <topology evidence="6">Multi-pass membrane protein</topology>
    </subcellularLocation>
    <subcellularLocation>
        <location evidence="1">Membrane</location>
        <topology evidence="1">Multi-pass membrane protein</topology>
    </subcellularLocation>
</comment>
<evidence type="ECO:0000313" key="9">
    <source>
        <dbReference type="Proteomes" id="UP001500320"/>
    </source>
</evidence>
<dbReference type="InterPro" id="IPR013525">
    <property type="entry name" value="ABC2_TM"/>
</dbReference>
<evidence type="ECO:0000259" key="7">
    <source>
        <dbReference type="PROSITE" id="PS51012"/>
    </source>
</evidence>
<dbReference type="PROSITE" id="PS51012">
    <property type="entry name" value="ABC_TM2"/>
    <property type="match status" value="1"/>
</dbReference>
<organism evidence="8 9">
    <name type="scientific">Planomonospora alba</name>
    <dbReference type="NCBI Taxonomy" id="161354"/>
    <lineage>
        <taxon>Bacteria</taxon>
        <taxon>Bacillati</taxon>
        <taxon>Actinomycetota</taxon>
        <taxon>Actinomycetes</taxon>
        <taxon>Streptosporangiales</taxon>
        <taxon>Streptosporangiaceae</taxon>
        <taxon>Planomonospora</taxon>
    </lineage>
</organism>
<evidence type="ECO:0000256" key="4">
    <source>
        <dbReference type="ARBA" id="ARBA00023136"/>
    </source>
</evidence>
<dbReference type="Proteomes" id="UP001500320">
    <property type="component" value="Unassembled WGS sequence"/>
</dbReference>
<dbReference type="PRINTS" id="PR00164">
    <property type="entry name" value="ABC2TRNSPORT"/>
</dbReference>
<evidence type="ECO:0000256" key="3">
    <source>
        <dbReference type="ARBA" id="ARBA00022989"/>
    </source>
</evidence>
<keyword evidence="6" id="KW-1003">Cell membrane</keyword>
<evidence type="ECO:0000256" key="5">
    <source>
        <dbReference type="ARBA" id="ARBA00023251"/>
    </source>
</evidence>